<dbReference type="Pfam" id="PF00816">
    <property type="entry name" value="Histone_HNS"/>
    <property type="match status" value="1"/>
</dbReference>
<accession>A0A2S4MBR5</accession>
<evidence type="ECO:0000313" key="2">
    <source>
        <dbReference type="EMBL" id="POR52186.1"/>
    </source>
</evidence>
<feature type="domain" description="DNA-binding protein H-NS-like C-terminal" evidence="1">
    <location>
        <begin position="41"/>
        <end position="75"/>
    </location>
</feature>
<dbReference type="InterPro" id="IPR027444">
    <property type="entry name" value="H-NS_C_dom"/>
</dbReference>
<dbReference type="GO" id="GO:0003677">
    <property type="term" value="F:DNA binding"/>
    <property type="evidence" value="ECO:0007669"/>
    <property type="project" value="UniProtKB-KW"/>
</dbReference>
<dbReference type="SUPFAM" id="SSF81273">
    <property type="entry name" value="H-NS histone-like proteins"/>
    <property type="match status" value="1"/>
</dbReference>
<dbReference type="Proteomes" id="UP000237381">
    <property type="component" value="Unassembled WGS sequence"/>
</dbReference>
<keyword evidence="2" id="KW-0238">DNA-binding</keyword>
<reference evidence="2 3" key="1">
    <citation type="submission" date="2018-01" db="EMBL/GenBank/DDBJ databases">
        <title>Genomic Encyclopedia of Type Strains, Phase III (KMG-III): the genomes of soil and plant-associated and newly described type strains.</title>
        <authorList>
            <person name="Whitman W."/>
        </authorList>
    </citation>
    <scope>NUCLEOTIDE SEQUENCE [LARGE SCALE GENOMIC DNA]</scope>
    <source>
        <strain evidence="2 3">JCM 18070</strain>
    </source>
</reference>
<organism evidence="2 3">
    <name type="scientific">Paraburkholderia eburnea</name>
    <dbReference type="NCBI Taxonomy" id="1189126"/>
    <lineage>
        <taxon>Bacteria</taxon>
        <taxon>Pseudomonadati</taxon>
        <taxon>Pseudomonadota</taxon>
        <taxon>Betaproteobacteria</taxon>
        <taxon>Burkholderiales</taxon>
        <taxon>Burkholderiaceae</taxon>
        <taxon>Paraburkholderia</taxon>
    </lineage>
</organism>
<dbReference type="OrthoDB" id="8966769at2"/>
<name>A0A2S4MBR5_9BURK</name>
<protein>
    <submittedName>
        <fullName evidence="2">DNA-binding protein H-NS</fullName>
    </submittedName>
</protein>
<dbReference type="AlphaFoldDB" id="A0A2S4MBR5"/>
<sequence>MFDLDSEARERLILWIKRRMDEYGITLEVLESSIAESERLPKYRDAYGNSWNGEGDMPSWLLRYKHAGQDIEHFRC</sequence>
<evidence type="ECO:0000259" key="1">
    <source>
        <dbReference type="Pfam" id="PF00816"/>
    </source>
</evidence>
<proteinExistence type="predicted"/>
<comment type="caution">
    <text evidence="2">The sequence shown here is derived from an EMBL/GenBank/DDBJ whole genome shotgun (WGS) entry which is preliminary data.</text>
</comment>
<evidence type="ECO:0000313" key="3">
    <source>
        <dbReference type="Proteomes" id="UP000237381"/>
    </source>
</evidence>
<dbReference type="RefSeq" id="WP_103704566.1">
    <property type="nucleotide sequence ID" value="NZ_PQGA01000005.1"/>
</dbReference>
<gene>
    <name evidence="2" type="ORF">B0G62_105154</name>
</gene>
<dbReference type="Gene3D" id="4.10.430.10">
    <property type="entry name" value="Histone-like protein H-NS, C-terminal domain"/>
    <property type="match status" value="1"/>
</dbReference>
<dbReference type="EMBL" id="PQGA01000005">
    <property type="protein sequence ID" value="POR52186.1"/>
    <property type="molecule type" value="Genomic_DNA"/>
</dbReference>
<keyword evidence="3" id="KW-1185">Reference proteome</keyword>
<dbReference type="InterPro" id="IPR037150">
    <property type="entry name" value="H-NS_C_dom_sf"/>
</dbReference>